<proteinExistence type="predicted"/>
<reference evidence="4" key="1">
    <citation type="submission" date="2006-12" db="EMBL/GenBank/DDBJ databases">
        <title>Complete sequence of chromosome 1 of Verminephrobacter eiseniae EF01-2.</title>
        <authorList>
            <person name="Copeland A."/>
            <person name="Lucas S."/>
            <person name="Lapidus A."/>
            <person name="Barry K."/>
            <person name="Detter J.C."/>
            <person name="Glavina del Rio T."/>
            <person name="Dalin E."/>
            <person name="Tice H."/>
            <person name="Pitluck S."/>
            <person name="Chertkov O."/>
            <person name="Brettin T."/>
            <person name="Bruce D."/>
            <person name="Han C."/>
            <person name="Tapia R."/>
            <person name="Gilna P."/>
            <person name="Schmutz J."/>
            <person name="Larimer F."/>
            <person name="Land M."/>
            <person name="Hauser L."/>
            <person name="Kyrpides N."/>
            <person name="Kim E."/>
            <person name="Stahl D."/>
            <person name="Richardson P."/>
        </authorList>
    </citation>
    <scope>NUCLEOTIDE SEQUENCE [LARGE SCALE GENOMIC DNA]</scope>
    <source>
        <strain evidence="4">EF01-2</strain>
    </source>
</reference>
<dbReference type="AlphaFoldDB" id="A1WFK4"/>
<feature type="domain" description="BON" evidence="2">
    <location>
        <begin position="48"/>
        <end position="115"/>
    </location>
</feature>
<evidence type="ECO:0000313" key="3">
    <source>
        <dbReference type="EMBL" id="ABM56411.1"/>
    </source>
</evidence>
<dbReference type="Pfam" id="PF04972">
    <property type="entry name" value="BON"/>
    <property type="match status" value="2"/>
</dbReference>
<feature type="chain" id="PRO_5002639743" evidence="1">
    <location>
        <begin position="24"/>
        <end position="215"/>
    </location>
</feature>
<dbReference type="SMART" id="SM00749">
    <property type="entry name" value="BON"/>
    <property type="match status" value="2"/>
</dbReference>
<accession>A1WFK4</accession>
<dbReference type="eggNOG" id="COG2823">
    <property type="taxonomic scope" value="Bacteria"/>
</dbReference>
<name>A1WFK4_VEREI</name>
<dbReference type="Proteomes" id="UP000000374">
    <property type="component" value="Chromosome"/>
</dbReference>
<dbReference type="GeneID" id="76459330"/>
<dbReference type="EMBL" id="CP000542">
    <property type="protein sequence ID" value="ABM56411.1"/>
    <property type="molecule type" value="Genomic_DNA"/>
</dbReference>
<dbReference type="PROSITE" id="PS51257">
    <property type="entry name" value="PROKAR_LIPOPROTEIN"/>
    <property type="match status" value="1"/>
</dbReference>
<dbReference type="InterPro" id="IPR051686">
    <property type="entry name" value="Lipoprotein_DolP"/>
</dbReference>
<protein>
    <submittedName>
        <fullName evidence="3">Transport-associated</fullName>
    </submittedName>
</protein>
<feature type="domain" description="BON" evidence="2">
    <location>
        <begin position="124"/>
        <end position="191"/>
    </location>
</feature>
<dbReference type="PANTHER" id="PTHR34606">
    <property type="entry name" value="BON DOMAIN-CONTAINING PROTEIN"/>
    <property type="match status" value="1"/>
</dbReference>
<dbReference type="STRING" id="391735.Veis_0628"/>
<dbReference type="InterPro" id="IPR014004">
    <property type="entry name" value="Transpt-assoc_nodulatn_dom_bac"/>
</dbReference>
<dbReference type="KEGG" id="vei:Veis_0628"/>
<dbReference type="HOGENOM" id="CLU_083606_1_1_4"/>
<dbReference type="PANTHER" id="PTHR34606:SF15">
    <property type="entry name" value="BON DOMAIN-CONTAINING PROTEIN"/>
    <property type="match status" value="1"/>
</dbReference>
<sequence length="215" mass="22881">MNHRTACTVLAAAALAAGLSACAPLIVGSTVVGGVLALDRRTTGTQIEDEGIELRAVNRIVAALGERAHVNVTSYNRQVLLTGEVPGAAQRQSVEQIVAAVENVRSVVNDLAVMPNSTLGQRSIDTFITGKVRASLVDARDLSANAFKVVTERKIVYLMGRVSQREAERATDIVRGVSDVRKVVRVFEIISEEELRRIAPQPLPATTDSQAVSGG</sequence>
<dbReference type="PROSITE" id="PS50914">
    <property type="entry name" value="BON"/>
    <property type="match status" value="2"/>
</dbReference>
<organism evidence="3 4">
    <name type="scientific">Verminephrobacter eiseniae (strain EF01-2)</name>
    <dbReference type="NCBI Taxonomy" id="391735"/>
    <lineage>
        <taxon>Bacteria</taxon>
        <taxon>Pseudomonadati</taxon>
        <taxon>Pseudomonadota</taxon>
        <taxon>Betaproteobacteria</taxon>
        <taxon>Burkholderiales</taxon>
        <taxon>Comamonadaceae</taxon>
        <taxon>Verminephrobacter</taxon>
    </lineage>
</organism>
<evidence type="ECO:0000256" key="1">
    <source>
        <dbReference type="SAM" id="SignalP"/>
    </source>
</evidence>
<evidence type="ECO:0000259" key="2">
    <source>
        <dbReference type="PROSITE" id="PS50914"/>
    </source>
</evidence>
<keyword evidence="4" id="KW-1185">Reference proteome</keyword>
<keyword evidence="1" id="KW-0732">Signal</keyword>
<dbReference type="InterPro" id="IPR007055">
    <property type="entry name" value="BON_dom"/>
</dbReference>
<dbReference type="RefSeq" id="WP_011808425.1">
    <property type="nucleotide sequence ID" value="NC_008786.1"/>
</dbReference>
<dbReference type="Gene3D" id="3.30.1340.30">
    <property type="match status" value="1"/>
</dbReference>
<feature type="signal peptide" evidence="1">
    <location>
        <begin position="1"/>
        <end position="23"/>
    </location>
</feature>
<evidence type="ECO:0000313" key="4">
    <source>
        <dbReference type="Proteomes" id="UP000000374"/>
    </source>
</evidence>
<gene>
    <name evidence="3" type="ordered locus">Veis_0628</name>
</gene>